<dbReference type="Pfam" id="PF13410">
    <property type="entry name" value="GST_C_2"/>
    <property type="match status" value="1"/>
</dbReference>
<protein>
    <submittedName>
        <fullName evidence="2">Glutathione S-transferase family protein</fullName>
        <ecNumber evidence="2">1.8.5.-</ecNumber>
    </submittedName>
</protein>
<dbReference type="InterPro" id="IPR036282">
    <property type="entry name" value="Glutathione-S-Trfase_C_sf"/>
</dbReference>
<dbReference type="SUPFAM" id="SSF52833">
    <property type="entry name" value="Thioredoxin-like"/>
    <property type="match status" value="1"/>
</dbReference>
<keyword evidence="3" id="KW-1185">Reference proteome</keyword>
<dbReference type="InterPro" id="IPR016639">
    <property type="entry name" value="GST_Omega/GSH"/>
</dbReference>
<evidence type="ECO:0000313" key="3">
    <source>
        <dbReference type="Proteomes" id="UP001302329"/>
    </source>
</evidence>
<dbReference type="Gene3D" id="3.40.30.10">
    <property type="entry name" value="Glutaredoxin"/>
    <property type="match status" value="1"/>
</dbReference>
<gene>
    <name evidence="2" type="ORF">VB739_06990</name>
</gene>
<dbReference type="PIRSF" id="PIRSF015753">
    <property type="entry name" value="GST"/>
    <property type="match status" value="1"/>
</dbReference>
<organism evidence="2 3">
    <name type="scientific">Cyanobium gracile UHCC 0281</name>
    <dbReference type="NCBI Taxonomy" id="3110309"/>
    <lineage>
        <taxon>Bacteria</taxon>
        <taxon>Bacillati</taxon>
        <taxon>Cyanobacteriota</taxon>
        <taxon>Cyanophyceae</taxon>
        <taxon>Synechococcales</taxon>
        <taxon>Prochlorococcaceae</taxon>
        <taxon>Cyanobium</taxon>
    </lineage>
</organism>
<keyword evidence="2" id="KW-0560">Oxidoreductase</keyword>
<dbReference type="PANTHER" id="PTHR32419">
    <property type="entry name" value="GLUTATHIONYL-HYDROQUINONE REDUCTASE"/>
    <property type="match status" value="1"/>
</dbReference>
<dbReference type="InterPro" id="IPR036249">
    <property type="entry name" value="Thioredoxin-like_sf"/>
</dbReference>
<name>A0ABU5SVA1_9CYAN</name>
<dbReference type="SFLD" id="SFLDG01206">
    <property type="entry name" value="Xi.1"/>
    <property type="match status" value="1"/>
</dbReference>
<evidence type="ECO:0000313" key="2">
    <source>
        <dbReference type="EMBL" id="MEA5442292.1"/>
    </source>
</evidence>
<dbReference type="SFLD" id="SFLDG01148">
    <property type="entry name" value="Xi_(cytGST)"/>
    <property type="match status" value="1"/>
</dbReference>
<sequence length="339" mass="38067">MGLLVEGVWKDQWYDTSSSAGRFERSRAAFRHWITPDGSAGPSGEAGFAAEAGRYHLYVSLACPWAHRTLIVRALKGLDALIPVSVVHWFMGAQGWTFSAAEGVVPDPNEGAEALHQLYTRADPQYSGRVTVPVLWDKHQRTIVSNESSEIIRMFNSAFDHLGAREGDIYPVAQREEIDRLNERIYRTVNNGVYRCGFATTQEAYEEALGPLFTTLDGLDTQLATRRYLLGSSITEADWRLFTTLVRFDPVYVGHFKCNLKRLVDYPHLFAYIRDLYQVPGVAETVNMAHIKRHYYQSHTMINPTGVVPVGPEIDFLLPHERESLGAAPDPASPSHRSS</sequence>
<dbReference type="InterPro" id="IPR004045">
    <property type="entry name" value="Glutathione_S-Trfase_N"/>
</dbReference>
<dbReference type="SFLD" id="SFLDS00019">
    <property type="entry name" value="Glutathione_Transferase_(cytos"/>
    <property type="match status" value="1"/>
</dbReference>
<dbReference type="SUPFAM" id="SSF47616">
    <property type="entry name" value="GST C-terminal domain-like"/>
    <property type="match status" value="1"/>
</dbReference>
<dbReference type="Proteomes" id="UP001302329">
    <property type="component" value="Unassembled WGS sequence"/>
</dbReference>
<dbReference type="InterPro" id="IPR040079">
    <property type="entry name" value="Glutathione_S-Trfase"/>
</dbReference>
<dbReference type="PROSITE" id="PS50405">
    <property type="entry name" value="GST_CTER"/>
    <property type="match status" value="1"/>
</dbReference>
<evidence type="ECO:0000259" key="1">
    <source>
        <dbReference type="PROSITE" id="PS50405"/>
    </source>
</evidence>
<dbReference type="GO" id="GO:0016491">
    <property type="term" value="F:oxidoreductase activity"/>
    <property type="evidence" value="ECO:0007669"/>
    <property type="project" value="UniProtKB-KW"/>
</dbReference>
<dbReference type="EMBL" id="JAYGHY010000016">
    <property type="protein sequence ID" value="MEA5442292.1"/>
    <property type="molecule type" value="Genomic_DNA"/>
</dbReference>
<dbReference type="EC" id="1.8.5.-" evidence="2"/>
<dbReference type="RefSeq" id="WP_323356396.1">
    <property type="nucleotide sequence ID" value="NZ_JAYGHY010000016.1"/>
</dbReference>
<dbReference type="InterPro" id="IPR010987">
    <property type="entry name" value="Glutathione-S-Trfase_C-like"/>
</dbReference>
<dbReference type="CDD" id="cd03190">
    <property type="entry name" value="GST_C_Omega_like"/>
    <property type="match status" value="1"/>
</dbReference>
<dbReference type="PANTHER" id="PTHR32419:SF6">
    <property type="entry name" value="GLUTATHIONE S-TRANSFERASE OMEGA-LIKE 1-RELATED"/>
    <property type="match status" value="1"/>
</dbReference>
<reference evidence="2 3" key="1">
    <citation type="submission" date="2023-12" db="EMBL/GenBank/DDBJ databases">
        <title>Baltic Sea Cyanobacteria.</title>
        <authorList>
            <person name="Delbaje E."/>
            <person name="Fewer D.P."/>
            <person name="Shishido T.K."/>
        </authorList>
    </citation>
    <scope>NUCLEOTIDE SEQUENCE [LARGE SCALE GENOMIC DNA]</scope>
    <source>
        <strain evidence="2 3">UHCC 0281</strain>
    </source>
</reference>
<dbReference type="InterPro" id="IPR047047">
    <property type="entry name" value="GST_Omega-like_C"/>
</dbReference>
<dbReference type="Gene3D" id="1.20.1050.10">
    <property type="match status" value="1"/>
</dbReference>
<accession>A0ABU5SVA1</accession>
<proteinExistence type="predicted"/>
<comment type="caution">
    <text evidence="2">The sequence shown here is derived from an EMBL/GenBank/DDBJ whole genome shotgun (WGS) entry which is preliminary data.</text>
</comment>
<feature type="domain" description="GST C-terminal" evidence="1">
    <location>
        <begin position="171"/>
        <end position="298"/>
    </location>
</feature>
<dbReference type="Pfam" id="PF13409">
    <property type="entry name" value="GST_N_2"/>
    <property type="match status" value="1"/>
</dbReference>